<feature type="region of interest" description="Disordered" evidence="2">
    <location>
        <begin position="709"/>
        <end position="831"/>
    </location>
</feature>
<evidence type="ECO:0000313" key="4">
    <source>
        <dbReference type="EMBL" id="VFT90280.1"/>
    </source>
</evidence>
<feature type="region of interest" description="Disordered" evidence="2">
    <location>
        <begin position="173"/>
        <end position="195"/>
    </location>
</feature>
<feature type="region of interest" description="Disordered" evidence="2">
    <location>
        <begin position="1106"/>
        <end position="1125"/>
    </location>
</feature>
<evidence type="ECO:0000313" key="3">
    <source>
        <dbReference type="EMBL" id="KAF0695752.1"/>
    </source>
</evidence>
<feature type="compositionally biased region" description="Low complexity" evidence="2">
    <location>
        <begin position="801"/>
        <end position="825"/>
    </location>
</feature>
<dbReference type="EMBL" id="CAADRA010005473">
    <property type="protein sequence ID" value="VFT90280.1"/>
    <property type="molecule type" value="Genomic_DNA"/>
</dbReference>
<evidence type="ECO:0000256" key="2">
    <source>
        <dbReference type="SAM" id="MobiDB-lite"/>
    </source>
</evidence>
<dbReference type="Proteomes" id="UP000332933">
    <property type="component" value="Unassembled WGS sequence"/>
</dbReference>
<feature type="coiled-coil region" evidence="1">
    <location>
        <begin position="1001"/>
        <end position="1028"/>
    </location>
</feature>
<feature type="compositionally biased region" description="Basic and acidic residues" evidence="2">
    <location>
        <begin position="285"/>
        <end position="302"/>
    </location>
</feature>
<protein>
    <submittedName>
        <fullName evidence="4">Aste57867_13442 protein</fullName>
    </submittedName>
</protein>
<feature type="coiled-coil region" evidence="1">
    <location>
        <begin position="17"/>
        <end position="44"/>
    </location>
</feature>
<feature type="coiled-coil region" evidence="1">
    <location>
        <begin position="225"/>
        <end position="259"/>
    </location>
</feature>
<reference evidence="3" key="2">
    <citation type="submission" date="2019-06" db="EMBL/GenBank/DDBJ databases">
        <title>Genomics analysis of Aphanomyces spp. identifies a new class of oomycete effector associated with host adaptation.</title>
        <authorList>
            <person name="Gaulin E."/>
        </authorList>
    </citation>
    <scope>NUCLEOTIDE SEQUENCE</scope>
    <source>
        <strain evidence="3">CBS 578.67</strain>
    </source>
</reference>
<feature type="compositionally biased region" description="Basic residues" evidence="2">
    <location>
        <begin position="722"/>
        <end position="735"/>
    </location>
</feature>
<gene>
    <name evidence="4" type="primary">Aste57867_13442</name>
    <name evidence="3" type="ORF">As57867_013392</name>
    <name evidence="4" type="ORF">ASTE57867_13442</name>
</gene>
<name>A0A485KYG5_9STRA</name>
<sequence length="1293" mass="142777">MWPWTLALAGMSTEARLEAMRSDMDKRKKMCDSLRDERDKWQQKAVEALYVSLEQCEALKDIVRKRDSISSGSPGGASGQSSFMTAWWYGGSESGARERNEIESAVAAHHISYDDIATSAVEVLVSPDLWAALGTQFQRAPNTAAARGFASLVTQMGGSSNFMLRRMGSSASLARLSEESPTNESASTTARGVVPPPGNEVCAKCHGAGFVEVNTADKEDGLERVKLLQKSVENLRTDLRATQTRVIELEMTRDELENGKRALVTRVSELQTTLNDVNAQVAADAKARDEDKAARERNKKDGSSQTDKPPPPNVRPKITLSAAATAAMEASPESPTDAELAQLNRHGLEELLVEKCAMIGELQLVQFTQLDQIHELKTQVQTGGENLVAFHRASENAQQLLRQEITVLRDTITRIQDESSVSMREKQAALQSYLSKMRADLVKPLNLDPMAGADGNDDDVGGPAAAIARLAQTNRDHEEAIAKFVGWTEDDAQVERLATATAEAACRAEAELDNLPLKFVKEDKKADGTRLERASLTTDNVPEELLDTIAIMTDEHEETKASARKLHTLQLGRIVTLSQHLSKVSNEMLLVRRKTGAEIAFWKTECEKLDHQMQCLVTEFNLYKSNHMVEGENALMRSLLNPDQERLWGPDGPEAMAFLEAMRSACGSSSVDPVVPNFLLLGNAMHAMNGGNAAGFQALKVVYDAWRSGGSGNGGGGTPRGGKGKKGRRGTKGVKHGQTTSALIDESSSPSPPKQSKRGSAAPAFPPTKITTRIPITNTLTKHDNDEYNQGDDGAASPSPRRATSQRKSSTRRSSATSPPRSPASNQDGLPGAFVLTAVDERLEPSQMAPLENVPQGPPTSVLVETVPTSPNQGACGYFDDVYGYLLTILVSYPNHDVVTTNETPASAMLASPDGLEMDLPPPDPRMKHHDEDNLVYLKSLAATRSDTTYSLAHAMWALLVMKLRVGHLHARAADMKERRVRFNRPHVVMQTMGELVHHAIQRYDQAMAEVQQRVERLRDRLKHVNQCILHTITHLFPNDTHAAHPCRQPQRHHRYHEGPHHRHRMDILEMGLVDMNHLPPTQQIPTTHFPMHATDQENDHVIPGQHVGVQSPPPTRTFDDGSIDDCDDEYDDDRDDVGRTDGINMSFLVSPFKTDKRFPNRVTKFKYDPRTHEYKLMHVTKLVYPKSAGPTKPTPFALQHKTSVAVVGIRADDDGKLLFSPKDDFDQVEDVMSSSSLTRLQPKPKAVDERRPMNPYRPKSTPSYLTRTAASIRQSPRQQRAFQFDDDVPVKR</sequence>
<organism evidence="4 5">
    <name type="scientific">Aphanomyces stellatus</name>
    <dbReference type="NCBI Taxonomy" id="120398"/>
    <lineage>
        <taxon>Eukaryota</taxon>
        <taxon>Sar</taxon>
        <taxon>Stramenopiles</taxon>
        <taxon>Oomycota</taxon>
        <taxon>Saprolegniomycetes</taxon>
        <taxon>Saprolegniales</taxon>
        <taxon>Verrucalvaceae</taxon>
        <taxon>Aphanomyces</taxon>
    </lineage>
</organism>
<reference evidence="4 5" key="1">
    <citation type="submission" date="2019-03" db="EMBL/GenBank/DDBJ databases">
        <authorList>
            <person name="Gaulin E."/>
            <person name="Dumas B."/>
        </authorList>
    </citation>
    <scope>NUCLEOTIDE SEQUENCE [LARGE SCALE GENOMIC DNA]</scope>
    <source>
        <strain evidence="4">CBS 568.67</strain>
    </source>
</reference>
<keyword evidence="1" id="KW-0175">Coiled coil</keyword>
<feature type="compositionally biased region" description="Polar residues" evidence="2">
    <location>
        <begin position="1261"/>
        <end position="1282"/>
    </location>
</feature>
<feature type="region of interest" description="Disordered" evidence="2">
    <location>
        <begin position="281"/>
        <end position="317"/>
    </location>
</feature>
<evidence type="ECO:0000256" key="1">
    <source>
        <dbReference type="SAM" id="Coils"/>
    </source>
</evidence>
<evidence type="ECO:0000313" key="5">
    <source>
        <dbReference type="Proteomes" id="UP000332933"/>
    </source>
</evidence>
<keyword evidence="5" id="KW-1185">Reference proteome</keyword>
<accession>A0A485KYG5</accession>
<feature type="compositionally biased region" description="Low complexity" evidence="2">
    <location>
        <begin position="767"/>
        <end position="779"/>
    </location>
</feature>
<dbReference type="OrthoDB" id="72741at2759"/>
<feature type="compositionally biased region" description="Gly residues" evidence="2">
    <location>
        <begin position="709"/>
        <end position="721"/>
    </location>
</feature>
<dbReference type="EMBL" id="VJMH01005452">
    <property type="protein sequence ID" value="KAF0695752.1"/>
    <property type="molecule type" value="Genomic_DNA"/>
</dbReference>
<proteinExistence type="predicted"/>
<feature type="region of interest" description="Disordered" evidence="2">
    <location>
        <begin position="1231"/>
        <end position="1293"/>
    </location>
</feature>